<dbReference type="InterPro" id="IPR006311">
    <property type="entry name" value="TAT_signal"/>
</dbReference>
<proteinExistence type="predicted"/>
<evidence type="ECO:0000313" key="2">
    <source>
        <dbReference type="EMBL" id="MDL5030465.1"/>
    </source>
</evidence>
<comment type="caution">
    <text evidence="2">The sequence shown here is derived from an EMBL/GenBank/DDBJ whole genome shotgun (WGS) entry which is preliminary data.</text>
</comment>
<feature type="region of interest" description="Disordered" evidence="1">
    <location>
        <begin position="1"/>
        <end position="20"/>
    </location>
</feature>
<keyword evidence="3" id="KW-1185">Reference proteome</keyword>
<organism evidence="2 3">
    <name type="scientific">Roseateles subflavus</name>
    <dbReference type="NCBI Taxonomy" id="3053353"/>
    <lineage>
        <taxon>Bacteria</taxon>
        <taxon>Pseudomonadati</taxon>
        <taxon>Pseudomonadota</taxon>
        <taxon>Betaproteobacteria</taxon>
        <taxon>Burkholderiales</taxon>
        <taxon>Sphaerotilaceae</taxon>
        <taxon>Roseateles</taxon>
    </lineage>
</organism>
<gene>
    <name evidence="2" type="ORF">QRD43_00990</name>
</gene>
<dbReference type="EMBL" id="JASVDS010000001">
    <property type="protein sequence ID" value="MDL5030465.1"/>
    <property type="molecule type" value="Genomic_DNA"/>
</dbReference>
<sequence length="213" mass="22981">MDKQRSTPDQQAARDPLTATRSLSAEALARRRMLLKSAGTGGAATLAALAPMRAMAGGVTLAVCSSAKTGKAVICTISGVQSSAHSFHGETYPNAWGYSPGWWGQTTTSNGLTVPRRTWPCSCNVTVGSILIRASSSTKNLTLLKLMSDPTYASTPERHWLNAYLNALAYETNTGWAVGRTGYAFPYSSTDVINYYLTNNQAAYDFFVKYLEK</sequence>
<dbReference type="RefSeq" id="WP_285980601.1">
    <property type="nucleotide sequence ID" value="NZ_JASVDS010000001.1"/>
</dbReference>
<evidence type="ECO:0000313" key="3">
    <source>
        <dbReference type="Proteomes" id="UP001238603"/>
    </source>
</evidence>
<dbReference type="PROSITE" id="PS51318">
    <property type="entry name" value="TAT"/>
    <property type="match status" value="1"/>
</dbReference>
<evidence type="ECO:0000256" key="1">
    <source>
        <dbReference type="SAM" id="MobiDB-lite"/>
    </source>
</evidence>
<protein>
    <recommendedName>
        <fullName evidence="4">Twin-arginine translocation signal domain-containing protein</fullName>
    </recommendedName>
</protein>
<reference evidence="2 3" key="1">
    <citation type="submission" date="2023-06" db="EMBL/GenBank/DDBJ databases">
        <title>Pelomonas sp. APW6 16S ribosomal RNA gene genome sequencing and assembly.</title>
        <authorList>
            <person name="Woo H."/>
        </authorList>
    </citation>
    <scope>NUCLEOTIDE SEQUENCE [LARGE SCALE GENOMIC DNA]</scope>
    <source>
        <strain evidence="2 3">APW6</strain>
    </source>
</reference>
<dbReference type="Proteomes" id="UP001238603">
    <property type="component" value="Unassembled WGS sequence"/>
</dbReference>
<evidence type="ECO:0008006" key="4">
    <source>
        <dbReference type="Google" id="ProtNLM"/>
    </source>
</evidence>
<name>A0ABT7LFP5_9BURK</name>
<accession>A0ABT7LFP5</accession>